<evidence type="ECO:0000313" key="3">
    <source>
        <dbReference type="Proteomes" id="UP001178461"/>
    </source>
</evidence>
<evidence type="ECO:0000313" key="2">
    <source>
        <dbReference type="EMBL" id="CAI5781820.1"/>
    </source>
</evidence>
<protein>
    <submittedName>
        <fullName evidence="2">Uncharacterized protein</fullName>
    </submittedName>
</protein>
<proteinExistence type="predicted"/>
<name>A0AA35KPA0_9SAUR</name>
<reference evidence="2" key="1">
    <citation type="submission" date="2022-12" db="EMBL/GenBank/DDBJ databases">
        <authorList>
            <person name="Alioto T."/>
            <person name="Alioto T."/>
            <person name="Gomez Garrido J."/>
        </authorList>
    </citation>
    <scope>NUCLEOTIDE SEQUENCE</scope>
</reference>
<dbReference type="AlphaFoldDB" id="A0AA35KPA0"/>
<dbReference type="Proteomes" id="UP001178461">
    <property type="component" value="Chromosome 8"/>
</dbReference>
<feature type="region of interest" description="Disordered" evidence="1">
    <location>
        <begin position="21"/>
        <end position="55"/>
    </location>
</feature>
<sequence>MRNSETRGRSCVLELFGTAKSRLEPGGSAGGGGDSLRREWRRSSKREKAKASRAAPWVLGDAVGSGLEGDLQ</sequence>
<dbReference type="EMBL" id="OX395133">
    <property type="protein sequence ID" value="CAI5781820.1"/>
    <property type="molecule type" value="Genomic_DNA"/>
</dbReference>
<keyword evidence="3" id="KW-1185">Reference proteome</keyword>
<gene>
    <name evidence="2" type="ORF">PODLI_1B010294</name>
</gene>
<evidence type="ECO:0000256" key="1">
    <source>
        <dbReference type="SAM" id="MobiDB-lite"/>
    </source>
</evidence>
<accession>A0AA35KPA0</accession>
<organism evidence="2 3">
    <name type="scientific">Podarcis lilfordi</name>
    <name type="common">Lilford's wall lizard</name>
    <dbReference type="NCBI Taxonomy" id="74358"/>
    <lineage>
        <taxon>Eukaryota</taxon>
        <taxon>Metazoa</taxon>
        <taxon>Chordata</taxon>
        <taxon>Craniata</taxon>
        <taxon>Vertebrata</taxon>
        <taxon>Euteleostomi</taxon>
        <taxon>Lepidosauria</taxon>
        <taxon>Squamata</taxon>
        <taxon>Bifurcata</taxon>
        <taxon>Unidentata</taxon>
        <taxon>Episquamata</taxon>
        <taxon>Laterata</taxon>
        <taxon>Lacertibaenia</taxon>
        <taxon>Lacertidae</taxon>
        <taxon>Podarcis</taxon>
    </lineage>
</organism>